<protein>
    <submittedName>
        <fullName evidence="1">Uncharacterized protein</fullName>
    </submittedName>
</protein>
<reference evidence="1" key="1">
    <citation type="submission" date="2023-06" db="EMBL/GenBank/DDBJ databases">
        <title>Deciphering the underlying mechanisms mediating the transmission of blaNDM gene from human to animals in China.</title>
        <authorList>
            <person name="Chen K."/>
            <person name="Chen S."/>
        </authorList>
    </citation>
    <scope>NUCLEOTIDE SEQUENCE</scope>
    <source>
        <strain evidence="1">1199</strain>
    </source>
</reference>
<sequence>SSVSVMSSSAGPGLVLATILMGFTPEKIGRWVRGVNGHGVKPEHRARRPLTGSVVNRASPSASRWFFVLQASALSFY</sequence>
<dbReference type="Proteomes" id="UP001208624">
    <property type="component" value="Unassembled WGS sequence"/>
</dbReference>
<dbReference type="AlphaFoldDB" id="A0AAP3A8V4"/>
<organism evidence="1 2">
    <name type="scientific">Escherichia coli</name>
    <dbReference type="NCBI Taxonomy" id="562"/>
    <lineage>
        <taxon>Bacteria</taxon>
        <taxon>Pseudomonadati</taxon>
        <taxon>Pseudomonadota</taxon>
        <taxon>Gammaproteobacteria</taxon>
        <taxon>Enterobacterales</taxon>
        <taxon>Enterobacteriaceae</taxon>
        <taxon>Escherichia</taxon>
    </lineage>
</organism>
<dbReference type="EMBL" id="JAOVKC010001819">
    <property type="protein sequence ID" value="MCV5626644.1"/>
    <property type="molecule type" value="Genomic_DNA"/>
</dbReference>
<evidence type="ECO:0000313" key="2">
    <source>
        <dbReference type="Proteomes" id="UP001208624"/>
    </source>
</evidence>
<feature type="non-terminal residue" evidence="1">
    <location>
        <position position="77"/>
    </location>
</feature>
<feature type="non-terminal residue" evidence="1">
    <location>
        <position position="1"/>
    </location>
</feature>
<name>A0AAP3A8V4_ECOLX</name>
<accession>A0AAP3A8V4</accession>
<proteinExistence type="predicted"/>
<comment type="caution">
    <text evidence="1">The sequence shown here is derived from an EMBL/GenBank/DDBJ whole genome shotgun (WGS) entry which is preliminary data.</text>
</comment>
<gene>
    <name evidence="1" type="ORF">OFN31_34010</name>
</gene>
<evidence type="ECO:0000313" key="1">
    <source>
        <dbReference type="EMBL" id="MCV5626644.1"/>
    </source>
</evidence>